<protein>
    <recommendedName>
        <fullName evidence="3">Lipoprotein</fullName>
    </recommendedName>
</protein>
<name>A0A841BSS6_9ACTN</name>
<comment type="caution">
    <text evidence="1">The sequence shown here is derived from an EMBL/GenBank/DDBJ whole genome shotgun (WGS) entry which is preliminary data.</text>
</comment>
<keyword evidence="2" id="KW-1185">Reference proteome</keyword>
<accession>A0A841BSS6</accession>
<reference evidence="1 2" key="1">
    <citation type="submission" date="2020-08" db="EMBL/GenBank/DDBJ databases">
        <title>Sequencing the genomes of 1000 actinobacteria strains.</title>
        <authorList>
            <person name="Klenk H.-P."/>
        </authorList>
    </citation>
    <scope>NUCLEOTIDE SEQUENCE [LARGE SCALE GENOMIC DNA]</scope>
    <source>
        <strain evidence="1 2">DSM 45362</strain>
    </source>
</reference>
<sequence>MKAQHLIGLSLLLLVSACTTDPGTSAEPGGTAGPEQSRAAASGSAVLAQTVALADQAINATNKAIVKCMEAKGFTRHLPGLVWEQSSSLPVAPSDDTLTADEAKNFGYGFGRETVRPTPSGPANKPNPQAGMAAADVEKYQQALGKLTVVTLGSGEKARFYVGGCYEKSIVTVFGDRETYVRLLTVGPDAANAVAAAIEEDPALVKAYKSWSSCMKGKGAADLAKPEEATERALRYYWPRSGPALPKAEALTKEIQLAVADVACSGEAKIHDAQQQAYRAQVDKYLADHEVQLVADQETLRAALGKAQQLLAS</sequence>
<dbReference type="PROSITE" id="PS51257">
    <property type="entry name" value="PROKAR_LIPOPROTEIN"/>
    <property type="match status" value="1"/>
</dbReference>
<evidence type="ECO:0008006" key="3">
    <source>
        <dbReference type="Google" id="ProtNLM"/>
    </source>
</evidence>
<dbReference type="Proteomes" id="UP000587527">
    <property type="component" value="Unassembled WGS sequence"/>
</dbReference>
<dbReference type="RefSeq" id="WP_184837012.1">
    <property type="nucleotide sequence ID" value="NZ_JACHMN010000002.1"/>
</dbReference>
<proteinExistence type="predicted"/>
<gene>
    <name evidence="1" type="ORF">F4553_003352</name>
</gene>
<evidence type="ECO:0000313" key="1">
    <source>
        <dbReference type="EMBL" id="MBB5869973.1"/>
    </source>
</evidence>
<dbReference type="EMBL" id="JACHMN010000002">
    <property type="protein sequence ID" value="MBB5869973.1"/>
    <property type="molecule type" value="Genomic_DNA"/>
</dbReference>
<dbReference type="AlphaFoldDB" id="A0A841BSS6"/>
<evidence type="ECO:0000313" key="2">
    <source>
        <dbReference type="Proteomes" id="UP000587527"/>
    </source>
</evidence>
<organism evidence="1 2">
    <name type="scientific">Allocatelliglobosispora scoriae</name>
    <dbReference type="NCBI Taxonomy" id="643052"/>
    <lineage>
        <taxon>Bacteria</taxon>
        <taxon>Bacillati</taxon>
        <taxon>Actinomycetota</taxon>
        <taxon>Actinomycetes</taxon>
        <taxon>Micromonosporales</taxon>
        <taxon>Micromonosporaceae</taxon>
        <taxon>Allocatelliglobosispora</taxon>
    </lineage>
</organism>